<keyword evidence="1" id="KW-0812">Transmembrane</keyword>
<organism evidence="3 4">
    <name type="scientific">Mesobacillus maritimus</name>
    <dbReference type="NCBI Taxonomy" id="1643336"/>
    <lineage>
        <taxon>Bacteria</taxon>
        <taxon>Bacillati</taxon>
        <taxon>Bacillota</taxon>
        <taxon>Bacilli</taxon>
        <taxon>Bacillales</taxon>
        <taxon>Bacillaceae</taxon>
        <taxon>Mesobacillus</taxon>
    </lineage>
</organism>
<dbReference type="Proteomes" id="UP000769780">
    <property type="component" value="Unassembled WGS sequence"/>
</dbReference>
<protein>
    <recommendedName>
        <fullName evidence="5">Preprotein translocase subunit Tim44</fullName>
    </recommendedName>
</protein>
<evidence type="ECO:0000256" key="1">
    <source>
        <dbReference type="SAM" id="Phobius"/>
    </source>
</evidence>
<evidence type="ECO:0000313" key="3">
    <source>
        <dbReference type="EMBL" id="MBY0096839.1"/>
    </source>
</evidence>
<feature type="chain" id="PRO_5045325011" description="Preprotein translocase subunit Tim44" evidence="2">
    <location>
        <begin position="24"/>
        <end position="143"/>
    </location>
</feature>
<comment type="caution">
    <text evidence="3">The sequence shown here is derived from an EMBL/GenBank/DDBJ whole genome shotgun (WGS) entry which is preliminary data.</text>
</comment>
<feature type="transmembrane region" description="Helical" evidence="1">
    <location>
        <begin position="106"/>
        <end position="127"/>
    </location>
</feature>
<keyword evidence="1" id="KW-1133">Transmembrane helix</keyword>
<evidence type="ECO:0008006" key="5">
    <source>
        <dbReference type="Google" id="ProtNLM"/>
    </source>
</evidence>
<feature type="signal peptide" evidence="2">
    <location>
        <begin position="1"/>
        <end position="23"/>
    </location>
</feature>
<gene>
    <name evidence="3" type="ORF">H0185_08450</name>
</gene>
<proteinExistence type="predicted"/>
<reference evidence="3 4" key="1">
    <citation type="submission" date="2020-07" db="EMBL/GenBank/DDBJ databases">
        <title>Fungal Genomes of the International Space Station.</title>
        <authorList>
            <person name="Seuylemezian A."/>
            <person name="Singh N.K."/>
            <person name="Wood J."/>
            <person name="Venkateswaran K."/>
        </authorList>
    </citation>
    <scope>NUCLEOTIDE SEQUENCE [LARGE SCALE GENOMIC DNA]</scope>
    <source>
        <strain evidence="3 4">PL-B2</strain>
    </source>
</reference>
<dbReference type="EMBL" id="JACWFH010000008">
    <property type="protein sequence ID" value="MBY0096839.1"/>
    <property type="molecule type" value="Genomic_DNA"/>
</dbReference>
<sequence>MMIRKLMAAFVAIMVMFSPIGNIVVQDLHQSEVSAKKYRSGTKRYNNNNTTTNQNQNVNRNNTVNNRTNATAPRNNGGLMRGIMYGGLAGLLFGGLLAGMGGLGPILGMAINIIGILLLFMLISRVITAFKKKQREDNDPWHR</sequence>
<keyword evidence="4" id="KW-1185">Reference proteome</keyword>
<feature type="transmembrane region" description="Helical" evidence="1">
    <location>
        <begin position="82"/>
        <end position="100"/>
    </location>
</feature>
<dbReference type="RefSeq" id="WP_221873007.1">
    <property type="nucleotide sequence ID" value="NZ_JACWFH010000008.1"/>
</dbReference>
<name>A0ABS7K3Q8_9BACI</name>
<evidence type="ECO:0000313" key="4">
    <source>
        <dbReference type="Proteomes" id="UP000769780"/>
    </source>
</evidence>
<keyword evidence="2" id="KW-0732">Signal</keyword>
<accession>A0ABS7K3Q8</accession>
<evidence type="ECO:0000256" key="2">
    <source>
        <dbReference type="SAM" id="SignalP"/>
    </source>
</evidence>
<keyword evidence="1" id="KW-0472">Membrane</keyword>